<evidence type="ECO:0000313" key="1">
    <source>
        <dbReference type="EMBL" id="KAH3660562.1"/>
    </source>
</evidence>
<dbReference type="EMBL" id="JAEUBE010000504">
    <property type="protein sequence ID" value="KAH3660562.1"/>
    <property type="molecule type" value="Genomic_DNA"/>
</dbReference>
<reference evidence="1" key="2">
    <citation type="submission" date="2021-01" db="EMBL/GenBank/DDBJ databases">
        <authorList>
            <person name="Schikora-Tamarit M.A."/>
        </authorList>
    </citation>
    <scope>NUCLEOTIDE SEQUENCE</scope>
    <source>
        <strain evidence="1">CBS6075</strain>
    </source>
</reference>
<accession>A0A9P8NW61</accession>
<sequence length="169" mass="17980">MLRAMCKLVILDQEPPLNVNPPAVGPVNPNSAAYFCATLRSITVSAGDTVNTCEFVLSTDSTMSDRTPMGFVEAYSLSRKPGCQVLTEVSRIFFTTASTSSGADSLSLRPFSSDLSRSNVEYSDFGSSCLGPSDLLPESVSLICSMMSSMAGTTRRCSSLALSDSNWDS</sequence>
<keyword evidence="2" id="KW-1185">Reference proteome</keyword>
<dbReference type="GeneID" id="70239112"/>
<proteinExistence type="predicted"/>
<evidence type="ECO:0000313" key="2">
    <source>
        <dbReference type="Proteomes" id="UP000769157"/>
    </source>
</evidence>
<dbReference type="AlphaFoldDB" id="A0A9P8NW61"/>
<dbReference type="RefSeq" id="XP_046058265.1">
    <property type="nucleotide sequence ID" value="XM_046208512.1"/>
</dbReference>
<comment type="caution">
    <text evidence="1">The sequence shown here is derived from an EMBL/GenBank/DDBJ whole genome shotgun (WGS) entry which is preliminary data.</text>
</comment>
<reference evidence="1" key="1">
    <citation type="journal article" date="2021" name="Open Biol.">
        <title>Shared evolutionary footprints suggest mitochondrial oxidative damage underlies multiple complex I losses in fungi.</title>
        <authorList>
            <person name="Schikora-Tamarit M.A."/>
            <person name="Marcet-Houben M."/>
            <person name="Nosek J."/>
            <person name="Gabaldon T."/>
        </authorList>
    </citation>
    <scope>NUCLEOTIDE SEQUENCE</scope>
    <source>
        <strain evidence="1">CBS6075</strain>
    </source>
</reference>
<organism evidence="1 2">
    <name type="scientific">Ogataea philodendri</name>
    <dbReference type="NCBI Taxonomy" id="1378263"/>
    <lineage>
        <taxon>Eukaryota</taxon>
        <taxon>Fungi</taxon>
        <taxon>Dikarya</taxon>
        <taxon>Ascomycota</taxon>
        <taxon>Saccharomycotina</taxon>
        <taxon>Pichiomycetes</taxon>
        <taxon>Pichiales</taxon>
        <taxon>Pichiaceae</taxon>
        <taxon>Ogataea</taxon>
    </lineage>
</organism>
<dbReference type="Proteomes" id="UP000769157">
    <property type="component" value="Unassembled WGS sequence"/>
</dbReference>
<name>A0A9P8NW61_9ASCO</name>
<gene>
    <name evidence="1" type="ORF">OGAPHI_007148</name>
</gene>
<protein>
    <submittedName>
        <fullName evidence="1">Uncharacterized protein</fullName>
    </submittedName>
</protein>